<name>A0A084VUL5_ANOSI</name>
<keyword evidence="3" id="KW-1185">Reference proteome</keyword>
<dbReference type="EMBL" id="ATLV01016964">
    <property type="status" value="NOT_ANNOTATED_CDS"/>
    <property type="molecule type" value="Genomic_DNA"/>
</dbReference>
<dbReference type="Proteomes" id="UP000030765">
    <property type="component" value="Unassembled WGS sequence"/>
</dbReference>
<organism evidence="1">
    <name type="scientific">Anopheles sinensis</name>
    <name type="common">Mosquito</name>
    <dbReference type="NCBI Taxonomy" id="74873"/>
    <lineage>
        <taxon>Eukaryota</taxon>
        <taxon>Metazoa</taxon>
        <taxon>Ecdysozoa</taxon>
        <taxon>Arthropoda</taxon>
        <taxon>Hexapoda</taxon>
        <taxon>Insecta</taxon>
        <taxon>Pterygota</taxon>
        <taxon>Neoptera</taxon>
        <taxon>Endopterygota</taxon>
        <taxon>Diptera</taxon>
        <taxon>Nematocera</taxon>
        <taxon>Culicoidea</taxon>
        <taxon>Culicidae</taxon>
        <taxon>Anophelinae</taxon>
        <taxon>Anopheles</taxon>
    </lineage>
</organism>
<dbReference type="EnsemblMetazoa" id="ASIC009302-RA">
    <property type="protein sequence ID" value="ASIC009302-PA"/>
    <property type="gene ID" value="ASIC009302"/>
</dbReference>
<sequence length="187" mass="21260">MDDYDIYGDLNDIEEEAKKLNCSARITSLLTSVRNAMIPFFAGDTTLYEKWNEFQRVPKRTTFASFILECRWNKLRTSLRLAIRHLVELENMTVTEIGIAIETVEIGVVMVIGIVIVNVNAIETMIEERIVKDIENLIVAWNDIAIERMSHIDSKRVNEIDTERKTTVTIIEPIINDTTIVTAAAGS</sequence>
<evidence type="ECO:0000313" key="1">
    <source>
        <dbReference type="EMBL" id="KFB41659.1"/>
    </source>
</evidence>
<dbReference type="AlphaFoldDB" id="A0A084VUL5"/>
<evidence type="ECO:0000313" key="2">
    <source>
        <dbReference type="EnsemblMetazoa" id="ASIC009302-PA"/>
    </source>
</evidence>
<dbReference type="VEuPathDB" id="VectorBase:ASIC009302"/>
<proteinExistence type="predicted"/>
<accession>A0A084VUL5</accession>
<reference evidence="2" key="2">
    <citation type="submission" date="2020-05" db="UniProtKB">
        <authorList>
            <consortium name="EnsemblMetazoa"/>
        </authorList>
    </citation>
    <scope>IDENTIFICATION</scope>
</reference>
<gene>
    <name evidence="1" type="ORF">ZHAS_00009302</name>
</gene>
<reference evidence="1 3" key="1">
    <citation type="journal article" date="2014" name="BMC Genomics">
        <title>Genome sequence of Anopheles sinensis provides insight into genetics basis of mosquito competence for malaria parasites.</title>
        <authorList>
            <person name="Zhou D."/>
            <person name="Zhang D."/>
            <person name="Ding G."/>
            <person name="Shi L."/>
            <person name="Hou Q."/>
            <person name="Ye Y."/>
            <person name="Xu Y."/>
            <person name="Zhou H."/>
            <person name="Xiong C."/>
            <person name="Li S."/>
            <person name="Yu J."/>
            <person name="Hong S."/>
            <person name="Yu X."/>
            <person name="Zou P."/>
            <person name="Chen C."/>
            <person name="Chang X."/>
            <person name="Wang W."/>
            <person name="Lv Y."/>
            <person name="Sun Y."/>
            <person name="Ma L."/>
            <person name="Shen B."/>
            <person name="Zhu C."/>
        </authorList>
    </citation>
    <scope>NUCLEOTIDE SEQUENCE [LARGE SCALE GENOMIC DNA]</scope>
</reference>
<protein>
    <submittedName>
        <fullName evidence="1 2">Transporter, auxin efflux carrier family protein</fullName>
    </submittedName>
</protein>
<dbReference type="EMBL" id="KE525139">
    <property type="protein sequence ID" value="KFB41659.1"/>
    <property type="molecule type" value="Genomic_DNA"/>
</dbReference>
<evidence type="ECO:0000313" key="3">
    <source>
        <dbReference type="Proteomes" id="UP000030765"/>
    </source>
</evidence>